<evidence type="ECO:0000313" key="3">
    <source>
        <dbReference type="Proteomes" id="UP000315440"/>
    </source>
</evidence>
<reference evidence="2 3" key="1">
    <citation type="submission" date="2019-02" db="EMBL/GenBank/DDBJ databases">
        <title>Deep-cultivation of Planctomycetes and their phenomic and genomic characterization uncovers novel biology.</title>
        <authorList>
            <person name="Wiegand S."/>
            <person name="Jogler M."/>
            <person name="Boedeker C."/>
            <person name="Pinto D."/>
            <person name="Vollmers J."/>
            <person name="Rivas-Marin E."/>
            <person name="Kohn T."/>
            <person name="Peeters S.H."/>
            <person name="Heuer A."/>
            <person name="Rast P."/>
            <person name="Oberbeckmann S."/>
            <person name="Bunk B."/>
            <person name="Jeske O."/>
            <person name="Meyerdierks A."/>
            <person name="Storesund J.E."/>
            <person name="Kallscheuer N."/>
            <person name="Luecker S."/>
            <person name="Lage O.M."/>
            <person name="Pohl T."/>
            <person name="Merkel B.J."/>
            <person name="Hornburger P."/>
            <person name="Mueller R.-W."/>
            <person name="Bruemmer F."/>
            <person name="Labrenz M."/>
            <person name="Spormann A.M."/>
            <person name="Op Den Camp H."/>
            <person name="Overmann J."/>
            <person name="Amann R."/>
            <person name="Jetten M.S.M."/>
            <person name="Mascher T."/>
            <person name="Medema M.H."/>
            <person name="Devos D.P."/>
            <person name="Kaster A.-K."/>
            <person name="Ovreas L."/>
            <person name="Rohde M."/>
            <person name="Galperin M.Y."/>
            <person name="Jogler C."/>
        </authorList>
    </citation>
    <scope>NUCLEOTIDE SEQUENCE [LARGE SCALE GENOMIC DNA]</scope>
    <source>
        <strain evidence="2 3">Mal64</strain>
    </source>
</reference>
<organism evidence="2 3">
    <name type="scientific">Pseudobythopirellula maris</name>
    <dbReference type="NCBI Taxonomy" id="2527991"/>
    <lineage>
        <taxon>Bacteria</taxon>
        <taxon>Pseudomonadati</taxon>
        <taxon>Planctomycetota</taxon>
        <taxon>Planctomycetia</taxon>
        <taxon>Pirellulales</taxon>
        <taxon>Lacipirellulaceae</taxon>
        <taxon>Pseudobythopirellula</taxon>
    </lineage>
</organism>
<comment type="caution">
    <text evidence="2">The sequence shown here is derived from an EMBL/GenBank/DDBJ whole genome shotgun (WGS) entry which is preliminary data.</text>
</comment>
<gene>
    <name evidence="2" type="ORF">Mal64_23410</name>
</gene>
<dbReference type="AlphaFoldDB" id="A0A5C5ZRL3"/>
<dbReference type="Proteomes" id="UP000315440">
    <property type="component" value="Unassembled WGS sequence"/>
</dbReference>
<name>A0A5C5ZRL3_9BACT</name>
<keyword evidence="1" id="KW-1133">Transmembrane helix</keyword>
<protein>
    <submittedName>
        <fullName evidence="2">Uncharacterized protein</fullName>
    </submittedName>
</protein>
<keyword evidence="1" id="KW-0472">Membrane</keyword>
<proteinExistence type="predicted"/>
<keyword evidence="3" id="KW-1185">Reference proteome</keyword>
<sequence>MAPFTSQLIFATGPTFSVRLFIVIAFVLFLLFFLSGQFTPSRMKQMFKSLLFFAAACVLVGGMLLGAGFFWRLAADGVAQTPPHFATPDYPVPVDPQLLTVSRDHAPASETTAEADVEPSAQDVWRAARWIGQQMGRNDWSAEQTIKEIIAQVNEAQQRAEALAASVEAPEAATAFASDAPTETATPPEPPDPVEAWLNTPGESSEVRLRDVVQVGPFATRTECDEATNQQLVEIARRYASDRIGKIPANEPFPAPTHELRERLVRDSSLSTHDTSVGKMLGLATLVEIDATDGEWVIDQWDGWRRQRGVRIVAGTTMGVIGLLFASLAVLKAGEKRAKSN</sequence>
<feature type="transmembrane region" description="Helical" evidence="1">
    <location>
        <begin position="312"/>
        <end position="331"/>
    </location>
</feature>
<feature type="transmembrane region" description="Helical" evidence="1">
    <location>
        <begin position="50"/>
        <end position="71"/>
    </location>
</feature>
<feature type="transmembrane region" description="Helical" evidence="1">
    <location>
        <begin position="20"/>
        <end position="38"/>
    </location>
</feature>
<evidence type="ECO:0000256" key="1">
    <source>
        <dbReference type="SAM" id="Phobius"/>
    </source>
</evidence>
<keyword evidence="1" id="KW-0812">Transmembrane</keyword>
<evidence type="ECO:0000313" key="2">
    <source>
        <dbReference type="EMBL" id="TWT88853.1"/>
    </source>
</evidence>
<dbReference type="EMBL" id="SJPQ01000002">
    <property type="protein sequence ID" value="TWT88853.1"/>
    <property type="molecule type" value="Genomic_DNA"/>
</dbReference>
<accession>A0A5C5ZRL3</accession>